<dbReference type="AlphaFoldDB" id="A0A507BB58"/>
<dbReference type="CDD" id="cd12148">
    <property type="entry name" value="fungal_TF_MHR"/>
    <property type="match status" value="1"/>
</dbReference>
<dbReference type="PANTHER" id="PTHR47171">
    <property type="entry name" value="FARA-RELATED"/>
    <property type="match status" value="1"/>
</dbReference>
<feature type="region of interest" description="Disordered" evidence="6">
    <location>
        <begin position="1"/>
        <end position="84"/>
    </location>
</feature>
<dbReference type="RefSeq" id="XP_030998177.1">
    <property type="nucleotide sequence ID" value="XM_031138096.1"/>
</dbReference>
<evidence type="ECO:0000256" key="1">
    <source>
        <dbReference type="ARBA" id="ARBA00022833"/>
    </source>
</evidence>
<accession>A0A507BB58</accession>
<dbReference type="SMART" id="SM00906">
    <property type="entry name" value="Fungal_trans"/>
    <property type="match status" value="1"/>
</dbReference>
<keyword evidence="4" id="KW-0804">Transcription</keyword>
<keyword evidence="1" id="KW-0862">Zinc</keyword>
<evidence type="ECO:0000256" key="2">
    <source>
        <dbReference type="ARBA" id="ARBA00023015"/>
    </source>
</evidence>
<dbReference type="GO" id="GO:0008270">
    <property type="term" value="F:zinc ion binding"/>
    <property type="evidence" value="ECO:0007669"/>
    <property type="project" value="InterPro"/>
</dbReference>
<dbReference type="InterPro" id="IPR052073">
    <property type="entry name" value="Amide_Lactam_Regulators"/>
</dbReference>
<dbReference type="GO" id="GO:0006351">
    <property type="term" value="P:DNA-templated transcription"/>
    <property type="evidence" value="ECO:0007669"/>
    <property type="project" value="InterPro"/>
</dbReference>
<feature type="domain" description="Xylanolytic transcriptional activator regulatory" evidence="7">
    <location>
        <begin position="300"/>
        <end position="370"/>
    </location>
</feature>
<comment type="caution">
    <text evidence="8">The sequence shown here is derived from an EMBL/GenBank/DDBJ whole genome shotgun (WGS) entry which is preliminary data.</text>
</comment>
<feature type="compositionally biased region" description="Polar residues" evidence="6">
    <location>
        <begin position="36"/>
        <end position="71"/>
    </location>
</feature>
<evidence type="ECO:0000313" key="8">
    <source>
        <dbReference type="EMBL" id="TPX16466.1"/>
    </source>
</evidence>
<dbReference type="OrthoDB" id="3990906at2759"/>
<keyword evidence="2" id="KW-0805">Transcription regulation</keyword>
<feature type="region of interest" description="Disordered" evidence="6">
    <location>
        <begin position="552"/>
        <end position="622"/>
    </location>
</feature>
<evidence type="ECO:0000256" key="4">
    <source>
        <dbReference type="ARBA" id="ARBA00023163"/>
    </source>
</evidence>
<dbReference type="GeneID" id="41971207"/>
<evidence type="ECO:0000256" key="5">
    <source>
        <dbReference type="ARBA" id="ARBA00023242"/>
    </source>
</evidence>
<keyword evidence="5" id="KW-0539">Nucleus</keyword>
<dbReference type="PANTHER" id="PTHR47171:SF6">
    <property type="entry name" value="SPECIFIC TRANSCRIPTION FACTOR, PUTATIVE (AFU_ORTHOLOGUE AFUA_2G06130)-RELATED"/>
    <property type="match status" value="1"/>
</dbReference>
<feature type="compositionally biased region" description="Polar residues" evidence="6">
    <location>
        <begin position="566"/>
        <end position="575"/>
    </location>
</feature>
<dbReference type="Pfam" id="PF04082">
    <property type="entry name" value="Fungal_trans"/>
    <property type="match status" value="1"/>
</dbReference>
<feature type="region of interest" description="Disordered" evidence="6">
    <location>
        <begin position="112"/>
        <end position="163"/>
    </location>
</feature>
<gene>
    <name evidence="8" type="ORF">E0L32_003760</name>
</gene>
<evidence type="ECO:0000256" key="3">
    <source>
        <dbReference type="ARBA" id="ARBA00023125"/>
    </source>
</evidence>
<evidence type="ECO:0000259" key="7">
    <source>
        <dbReference type="SMART" id="SM00906"/>
    </source>
</evidence>
<dbReference type="EMBL" id="SKBQ01000017">
    <property type="protein sequence ID" value="TPX16466.1"/>
    <property type="molecule type" value="Genomic_DNA"/>
</dbReference>
<feature type="compositionally biased region" description="Polar residues" evidence="6">
    <location>
        <begin position="597"/>
        <end position="622"/>
    </location>
</feature>
<evidence type="ECO:0000256" key="6">
    <source>
        <dbReference type="SAM" id="MobiDB-lite"/>
    </source>
</evidence>
<evidence type="ECO:0000313" key="9">
    <source>
        <dbReference type="Proteomes" id="UP000319257"/>
    </source>
</evidence>
<keyword evidence="3" id="KW-0238">DNA-binding</keyword>
<feature type="compositionally biased region" description="Basic and acidic residues" evidence="6">
    <location>
        <begin position="115"/>
        <end position="129"/>
    </location>
</feature>
<name>A0A507BB58_9PEZI</name>
<dbReference type="GO" id="GO:0003677">
    <property type="term" value="F:DNA binding"/>
    <property type="evidence" value="ECO:0007669"/>
    <property type="project" value="UniProtKB-KW"/>
</dbReference>
<dbReference type="Proteomes" id="UP000319257">
    <property type="component" value="Unassembled WGS sequence"/>
</dbReference>
<dbReference type="InterPro" id="IPR007219">
    <property type="entry name" value="XnlR_reg_dom"/>
</dbReference>
<protein>
    <recommendedName>
        <fullName evidence="7">Xylanolytic transcriptional activator regulatory domain-containing protein</fullName>
    </recommendedName>
</protein>
<dbReference type="InParanoid" id="A0A507BB58"/>
<reference evidence="8 9" key="1">
    <citation type="submission" date="2019-06" db="EMBL/GenBank/DDBJ databases">
        <title>Draft genome sequence of the filamentous fungus Phialemoniopsis curvata isolated from diesel fuel.</title>
        <authorList>
            <person name="Varaljay V.A."/>
            <person name="Lyon W.J."/>
            <person name="Crouch A.L."/>
            <person name="Drake C.E."/>
            <person name="Hollomon J.M."/>
            <person name="Nadeau L.J."/>
            <person name="Nunn H.S."/>
            <person name="Stevenson B.S."/>
            <person name="Bojanowski C.L."/>
            <person name="Crookes-Goodson W.J."/>
        </authorList>
    </citation>
    <scope>NUCLEOTIDE SEQUENCE [LARGE SCALE GENOMIC DNA]</scope>
    <source>
        <strain evidence="8 9">D216</strain>
    </source>
</reference>
<sequence>MFKFVSDDVGGVGAKRKNSRKTCESCKKRHKRCTHTDGSQNSGPARSPGLSSTVSSIANTGIQKPPSQIPSGPQAAVESDPRPVPAELARARQTRKSYLRFVGDLSPEASFLSGGRKDDGGGNHPRHADVGVWLGGKPEETHATDDVGESGPSARHRDGPLSQPSGLSCLKTLSAHLRKECLSVLPPEYEFTFISELYYAKFDPIYPILHREVLEQYNPMEATALKQCICLVASLDPALKGQLRLPHTERILPQTEFRACVAAAIKQSLDMGFILDRVVLLQVCALMAFYVDRPSCSELSSYYCAQVVHHSQTLGLHLGWPDDSIQSEKSHRLFWCVWVLDRLNAAINGRPVLYHSRDMDMKITDSVPDQMPSFRLVIRITELLDEAISRYRPNPDSAAASEAAGEDLTFENLVRETQTAEVGDALLASLELFFLAVLILRSRPKAEYQGSVARGPSTSLQYFCASSIVSIASEEFKSSMTFWVAVPYAVSLAASVAYKTLRNSSVPYQRKRAYGLFHSSCEVLEELGKGFLSARAMARLATDTLQQVERAAVGRKMAKTQEDSARTSTNGNLSRGENHAPARTPDAPGFATLRPAASSSQAPNEATGEPSESQTMTVMSSQTPGLDATLLSLDANSNNTLDDFIGDAGIFNDFDPNFDLSRIDAIFSANLDPGLPPLPSGLFDMDSSYFP</sequence>
<proteinExistence type="predicted"/>
<organism evidence="8 9">
    <name type="scientific">Thyridium curvatum</name>
    <dbReference type="NCBI Taxonomy" id="1093900"/>
    <lineage>
        <taxon>Eukaryota</taxon>
        <taxon>Fungi</taxon>
        <taxon>Dikarya</taxon>
        <taxon>Ascomycota</taxon>
        <taxon>Pezizomycotina</taxon>
        <taxon>Sordariomycetes</taxon>
        <taxon>Sordariomycetidae</taxon>
        <taxon>Thyridiales</taxon>
        <taxon>Thyridiaceae</taxon>
        <taxon>Thyridium</taxon>
    </lineage>
</organism>
<keyword evidence="9" id="KW-1185">Reference proteome</keyword>